<accession>A0A1G5F2Z0</accession>
<evidence type="ECO:0000256" key="8">
    <source>
        <dbReference type="PROSITE-ProRule" id="PRU01091"/>
    </source>
</evidence>
<comment type="subcellular location">
    <subcellularLocation>
        <location evidence="1">Cytoplasm</location>
    </subcellularLocation>
</comment>
<evidence type="ECO:0000313" key="12">
    <source>
        <dbReference type="Proteomes" id="UP000198538"/>
    </source>
</evidence>
<dbReference type="GO" id="GO:0000156">
    <property type="term" value="F:phosphorelay response regulator activity"/>
    <property type="evidence" value="ECO:0007669"/>
    <property type="project" value="TreeGrafter"/>
</dbReference>
<dbReference type="SUPFAM" id="SSF46894">
    <property type="entry name" value="C-terminal effector domain of the bipartite response regulators"/>
    <property type="match status" value="1"/>
</dbReference>
<dbReference type="RefSeq" id="WP_090917395.1">
    <property type="nucleotide sequence ID" value="NZ_FMVM01000004.1"/>
</dbReference>
<dbReference type="Gene3D" id="3.40.50.2300">
    <property type="match status" value="1"/>
</dbReference>
<dbReference type="CDD" id="cd00383">
    <property type="entry name" value="trans_reg_C"/>
    <property type="match status" value="1"/>
</dbReference>
<sequence length="224" mass="25456">MTKVLIIEDDNMLGDTLSLYLQGEGYEVDRVDTIGCALLQLETRPDIILIDLMLPDSGGKNPCAIMREHTSLPMIVISSLTEVSERIRSLTDGADDFVCKPFSMQELKARIEAVLRRYALLENSVVTETENGLSLDVARRTILLNNRRVETTFSEFEIMKLFVLNPGKVFSRYALIEAIRGIDAYINDRTIDVHITKLRKKIEDNPKNPQYIQTIWGVGYKFTP</sequence>
<dbReference type="PROSITE" id="PS50110">
    <property type="entry name" value="RESPONSE_REGULATORY"/>
    <property type="match status" value="1"/>
</dbReference>
<dbReference type="STRING" id="582692.SAMN05720606_10426"/>
<evidence type="ECO:0000259" key="9">
    <source>
        <dbReference type="PROSITE" id="PS50110"/>
    </source>
</evidence>
<dbReference type="InterPro" id="IPR039420">
    <property type="entry name" value="WalR-like"/>
</dbReference>
<keyword evidence="6" id="KW-0804">Transcription</keyword>
<organism evidence="11 12">
    <name type="scientific">Paenibacillus polysaccharolyticus</name>
    <dbReference type="NCBI Taxonomy" id="582692"/>
    <lineage>
        <taxon>Bacteria</taxon>
        <taxon>Bacillati</taxon>
        <taxon>Bacillota</taxon>
        <taxon>Bacilli</taxon>
        <taxon>Bacillales</taxon>
        <taxon>Paenibacillaceae</taxon>
        <taxon>Paenibacillus</taxon>
    </lineage>
</organism>
<gene>
    <name evidence="11" type="ORF">SAMN05720606_10426</name>
</gene>
<feature type="modified residue" description="4-aspartylphosphate" evidence="7">
    <location>
        <position position="51"/>
    </location>
</feature>
<dbReference type="PANTHER" id="PTHR48111">
    <property type="entry name" value="REGULATOR OF RPOS"/>
    <property type="match status" value="1"/>
</dbReference>
<dbReference type="Pfam" id="PF00486">
    <property type="entry name" value="Trans_reg_C"/>
    <property type="match status" value="1"/>
</dbReference>
<reference evidence="12" key="1">
    <citation type="submission" date="2016-10" db="EMBL/GenBank/DDBJ databases">
        <authorList>
            <person name="Varghese N."/>
            <person name="Submissions S."/>
        </authorList>
    </citation>
    <scope>NUCLEOTIDE SEQUENCE [LARGE SCALE GENOMIC DNA]</scope>
    <source>
        <strain evidence="12">BL9</strain>
    </source>
</reference>
<keyword evidence="4" id="KW-0805">Transcription regulation</keyword>
<protein>
    <submittedName>
        <fullName evidence="11">DNA-binding response regulator, OmpR family, contains REC and winged-helix (WHTH) domain</fullName>
    </submittedName>
</protein>
<dbReference type="SMART" id="SM00448">
    <property type="entry name" value="REC"/>
    <property type="match status" value="1"/>
</dbReference>
<dbReference type="GO" id="GO:0032993">
    <property type="term" value="C:protein-DNA complex"/>
    <property type="evidence" value="ECO:0007669"/>
    <property type="project" value="TreeGrafter"/>
</dbReference>
<dbReference type="Gene3D" id="6.10.250.690">
    <property type="match status" value="1"/>
</dbReference>
<proteinExistence type="predicted"/>
<evidence type="ECO:0000256" key="7">
    <source>
        <dbReference type="PROSITE-ProRule" id="PRU00169"/>
    </source>
</evidence>
<dbReference type="AlphaFoldDB" id="A0A1G5F2Z0"/>
<keyword evidence="12" id="KW-1185">Reference proteome</keyword>
<dbReference type="SUPFAM" id="SSF52172">
    <property type="entry name" value="CheY-like"/>
    <property type="match status" value="1"/>
</dbReference>
<feature type="domain" description="OmpR/PhoB-type" evidence="10">
    <location>
        <begin position="124"/>
        <end position="224"/>
    </location>
</feature>
<dbReference type="GO" id="GO:0000976">
    <property type="term" value="F:transcription cis-regulatory region binding"/>
    <property type="evidence" value="ECO:0007669"/>
    <property type="project" value="TreeGrafter"/>
</dbReference>
<dbReference type="SMART" id="SM00862">
    <property type="entry name" value="Trans_reg_C"/>
    <property type="match status" value="1"/>
</dbReference>
<keyword evidence="5 8" id="KW-0238">DNA-binding</keyword>
<dbReference type="FunFam" id="1.10.10.10:FF:000018">
    <property type="entry name" value="DNA-binding response regulator ResD"/>
    <property type="match status" value="1"/>
</dbReference>
<keyword evidence="2 7" id="KW-0597">Phosphoprotein</keyword>
<dbReference type="InterPro" id="IPR001789">
    <property type="entry name" value="Sig_transdc_resp-reg_receiver"/>
</dbReference>
<dbReference type="InterPro" id="IPR001867">
    <property type="entry name" value="OmpR/PhoB-type_DNA-bd"/>
</dbReference>
<dbReference type="GO" id="GO:0005829">
    <property type="term" value="C:cytosol"/>
    <property type="evidence" value="ECO:0007669"/>
    <property type="project" value="TreeGrafter"/>
</dbReference>
<dbReference type="InterPro" id="IPR011006">
    <property type="entry name" value="CheY-like_superfamily"/>
</dbReference>
<feature type="DNA-binding region" description="OmpR/PhoB-type" evidence="8">
    <location>
        <begin position="124"/>
        <end position="224"/>
    </location>
</feature>
<dbReference type="PANTHER" id="PTHR48111:SF1">
    <property type="entry name" value="TWO-COMPONENT RESPONSE REGULATOR ORR33"/>
    <property type="match status" value="1"/>
</dbReference>
<dbReference type="InterPro" id="IPR036388">
    <property type="entry name" value="WH-like_DNA-bd_sf"/>
</dbReference>
<evidence type="ECO:0000256" key="1">
    <source>
        <dbReference type="ARBA" id="ARBA00004496"/>
    </source>
</evidence>
<dbReference type="Proteomes" id="UP000198538">
    <property type="component" value="Unassembled WGS sequence"/>
</dbReference>
<evidence type="ECO:0000256" key="4">
    <source>
        <dbReference type="ARBA" id="ARBA00023015"/>
    </source>
</evidence>
<evidence type="ECO:0000313" key="11">
    <source>
        <dbReference type="EMBL" id="SCY33481.1"/>
    </source>
</evidence>
<dbReference type="Gene3D" id="1.10.10.10">
    <property type="entry name" value="Winged helix-like DNA-binding domain superfamily/Winged helix DNA-binding domain"/>
    <property type="match status" value="1"/>
</dbReference>
<dbReference type="PROSITE" id="PS51755">
    <property type="entry name" value="OMPR_PHOB"/>
    <property type="match status" value="1"/>
</dbReference>
<evidence type="ECO:0000256" key="6">
    <source>
        <dbReference type="ARBA" id="ARBA00023163"/>
    </source>
</evidence>
<evidence type="ECO:0000256" key="2">
    <source>
        <dbReference type="ARBA" id="ARBA00022553"/>
    </source>
</evidence>
<dbReference type="GO" id="GO:0006355">
    <property type="term" value="P:regulation of DNA-templated transcription"/>
    <property type="evidence" value="ECO:0007669"/>
    <property type="project" value="InterPro"/>
</dbReference>
<dbReference type="InterPro" id="IPR016032">
    <property type="entry name" value="Sig_transdc_resp-reg_C-effctor"/>
</dbReference>
<feature type="domain" description="Response regulatory" evidence="9">
    <location>
        <begin position="3"/>
        <end position="115"/>
    </location>
</feature>
<keyword evidence="3" id="KW-0902">Two-component regulatory system</keyword>
<evidence type="ECO:0000256" key="5">
    <source>
        <dbReference type="ARBA" id="ARBA00023125"/>
    </source>
</evidence>
<evidence type="ECO:0000259" key="10">
    <source>
        <dbReference type="PROSITE" id="PS51755"/>
    </source>
</evidence>
<evidence type="ECO:0000256" key="3">
    <source>
        <dbReference type="ARBA" id="ARBA00023012"/>
    </source>
</evidence>
<dbReference type="Pfam" id="PF00072">
    <property type="entry name" value="Response_reg"/>
    <property type="match status" value="1"/>
</dbReference>
<dbReference type="EMBL" id="FMVM01000004">
    <property type="protein sequence ID" value="SCY33481.1"/>
    <property type="molecule type" value="Genomic_DNA"/>
</dbReference>
<name>A0A1G5F2Z0_9BACL</name>